<feature type="domain" description="AMP-binding enzyme C-terminal" evidence="6">
    <location>
        <begin position="421"/>
        <end position="497"/>
    </location>
</feature>
<dbReference type="Proteomes" id="UP000192448">
    <property type="component" value="Unassembled WGS sequence"/>
</dbReference>
<dbReference type="GO" id="GO:0005886">
    <property type="term" value="C:plasma membrane"/>
    <property type="evidence" value="ECO:0007669"/>
    <property type="project" value="TreeGrafter"/>
</dbReference>
<dbReference type="Pfam" id="PF13193">
    <property type="entry name" value="AMP-binding_C"/>
    <property type="match status" value="1"/>
</dbReference>
<evidence type="ECO:0000259" key="6">
    <source>
        <dbReference type="Pfam" id="PF13193"/>
    </source>
</evidence>
<dbReference type="AlphaFoldDB" id="A0A1X0AAD5"/>
<dbReference type="STRING" id="1927124.BST13_31040"/>
<feature type="domain" description="AMP-dependent synthetase/ligase" evidence="5">
    <location>
        <begin position="23"/>
        <end position="370"/>
    </location>
</feature>
<dbReference type="InterPro" id="IPR000873">
    <property type="entry name" value="AMP-dep_synth/lig_dom"/>
</dbReference>
<dbReference type="EMBL" id="MVHF01000047">
    <property type="protein sequence ID" value="ORA27020.1"/>
    <property type="molecule type" value="Genomic_DNA"/>
</dbReference>
<dbReference type="GO" id="GO:0005324">
    <property type="term" value="F:long-chain fatty acid transmembrane transporter activity"/>
    <property type="evidence" value="ECO:0007669"/>
    <property type="project" value="TreeGrafter"/>
</dbReference>
<keyword evidence="2" id="KW-0436">Ligase</keyword>
<evidence type="ECO:0000313" key="8">
    <source>
        <dbReference type="Proteomes" id="UP000192448"/>
    </source>
</evidence>
<dbReference type="PANTHER" id="PTHR43107:SF15">
    <property type="entry name" value="FATTY ACID TRANSPORT PROTEIN 3, ISOFORM A"/>
    <property type="match status" value="1"/>
</dbReference>
<dbReference type="GO" id="GO:0005524">
    <property type="term" value="F:ATP binding"/>
    <property type="evidence" value="ECO:0007669"/>
    <property type="project" value="UniProtKB-KW"/>
</dbReference>
<dbReference type="GO" id="GO:0044539">
    <property type="term" value="P:long-chain fatty acid import into cell"/>
    <property type="evidence" value="ECO:0007669"/>
    <property type="project" value="TreeGrafter"/>
</dbReference>
<gene>
    <name evidence="7" type="ORF">BST13_31040</name>
</gene>
<keyword evidence="3" id="KW-0547">Nucleotide-binding</keyword>
<proteinExistence type="inferred from homology"/>
<dbReference type="PANTHER" id="PTHR43107">
    <property type="entry name" value="LONG-CHAIN FATTY ACID TRANSPORT PROTEIN"/>
    <property type="match status" value="1"/>
</dbReference>
<dbReference type="InterPro" id="IPR045851">
    <property type="entry name" value="AMP-bd_C_sf"/>
</dbReference>
<evidence type="ECO:0000256" key="2">
    <source>
        <dbReference type="ARBA" id="ARBA00022598"/>
    </source>
</evidence>
<evidence type="ECO:0000256" key="3">
    <source>
        <dbReference type="ARBA" id="ARBA00022741"/>
    </source>
</evidence>
<evidence type="ECO:0000259" key="5">
    <source>
        <dbReference type="Pfam" id="PF00501"/>
    </source>
</evidence>
<evidence type="ECO:0000313" key="7">
    <source>
        <dbReference type="EMBL" id="ORA27020.1"/>
    </source>
</evidence>
<dbReference type="Pfam" id="PF00501">
    <property type="entry name" value="AMP-binding"/>
    <property type="match status" value="1"/>
</dbReference>
<organism evidence="7 8">
    <name type="scientific">Mycobacterium aquaticum</name>
    <dbReference type="NCBI Taxonomy" id="1927124"/>
    <lineage>
        <taxon>Bacteria</taxon>
        <taxon>Bacillati</taxon>
        <taxon>Actinomycetota</taxon>
        <taxon>Actinomycetes</taxon>
        <taxon>Mycobacteriales</taxon>
        <taxon>Mycobacteriaceae</taxon>
        <taxon>Mycobacterium</taxon>
    </lineage>
</organism>
<keyword evidence="8" id="KW-1185">Reference proteome</keyword>
<evidence type="ECO:0000256" key="1">
    <source>
        <dbReference type="ARBA" id="ARBA00006432"/>
    </source>
</evidence>
<dbReference type="InterPro" id="IPR042099">
    <property type="entry name" value="ANL_N_sf"/>
</dbReference>
<protein>
    <submittedName>
        <fullName evidence="7">Acyl-CoA synthetase</fullName>
    </submittedName>
</protein>
<dbReference type="GO" id="GO:0004467">
    <property type="term" value="F:long-chain fatty acid-CoA ligase activity"/>
    <property type="evidence" value="ECO:0007669"/>
    <property type="project" value="TreeGrafter"/>
</dbReference>
<dbReference type="PROSITE" id="PS00455">
    <property type="entry name" value="AMP_BINDING"/>
    <property type="match status" value="1"/>
</dbReference>
<sequence length="549" mass="59522">MRDNVAAMLLDRVGDERLGLRTRDQDWTWDQVVAESAARGALAQSLRRDGPFHIGVLLENVPDFLFWLGGAALVGATVVGINPTRGAAELEAEIRFADCQLIVTDTAGAQRLGGLSLGVDTGRFLVVDTDEYREAVAAHHVVPTVAAGVDAGTLMLLLFTSGTTGASKAVKCSQGRLAMIAHAAADKFGHVRDDVEYCCMPLFHGNAIMALWAPALSVGATVCLTRTFSASGFLPDVRYFGATFFTYVGKALGYLMATPEKPDDADNTLQRGFGTEASPDDQAEFRRRFNAELFEGYGSSEGGGAVAVAPDAPTAALGRPAHPGVAIVDPETLKDCAPAVFDEHGRVLNPDDAVGEIVDKFGTRTFEGYYKNDEANAERIRNGWYWTGDLGYLDEQGFIYFAGRRGDWIRVDGENTSALTIERVLRRHPEVVAAGVYAVPDPRSGDQVMAAVEVADPSTFDTAEFAAYLAGQADLGAKGVPRFLRLSKNLPVTGSNKVLKRELQQQRWHTDEPVYRWVGRGTPVYEAMDDDAKHALDAEFAQYGRQRYL</sequence>
<dbReference type="SUPFAM" id="SSF56801">
    <property type="entry name" value="Acetyl-CoA synthetase-like"/>
    <property type="match status" value="1"/>
</dbReference>
<dbReference type="InterPro" id="IPR025110">
    <property type="entry name" value="AMP-bd_C"/>
</dbReference>
<comment type="similarity">
    <text evidence="1">Belongs to the ATP-dependent AMP-binding enzyme family.</text>
</comment>
<dbReference type="Gene3D" id="3.40.50.12780">
    <property type="entry name" value="N-terminal domain of ligase-like"/>
    <property type="match status" value="1"/>
</dbReference>
<dbReference type="RefSeq" id="WP_083169060.1">
    <property type="nucleotide sequence ID" value="NZ_MVHF01000047.1"/>
</dbReference>
<comment type="caution">
    <text evidence="7">The sequence shown here is derived from an EMBL/GenBank/DDBJ whole genome shotgun (WGS) entry which is preliminary data.</text>
</comment>
<keyword evidence="4" id="KW-0067">ATP-binding</keyword>
<name>A0A1X0AAD5_9MYCO</name>
<evidence type="ECO:0000256" key="4">
    <source>
        <dbReference type="ARBA" id="ARBA00022840"/>
    </source>
</evidence>
<dbReference type="OrthoDB" id="9803968at2"/>
<accession>A0A1X0AAD5</accession>
<dbReference type="Gene3D" id="3.30.300.30">
    <property type="match status" value="1"/>
</dbReference>
<dbReference type="InterPro" id="IPR020845">
    <property type="entry name" value="AMP-binding_CS"/>
</dbReference>
<reference evidence="7 8" key="1">
    <citation type="submission" date="2017-02" db="EMBL/GenBank/DDBJ databases">
        <title>The new phylogeny of genus Mycobacterium.</title>
        <authorList>
            <person name="Tortoli E."/>
            <person name="Trovato A."/>
            <person name="Cirillo D.M."/>
        </authorList>
    </citation>
    <scope>NUCLEOTIDE SEQUENCE [LARGE SCALE GENOMIC DNA]</scope>
    <source>
        <strain evidence="7 8">RW6</strain>
    </source>
</reference>